<dbReference type="OrthoDB" id="207797at2"/>
<feature type="chain" id="PRO_5021987983" evidence="1">
    <location>
        <begin position="28"/>
        <end position="549"/>
    </location>
</feature>
<dbReference type="InterPro" id="IPR045748">
    <property type="entry name" value="DcaP"/>
</dbReference>
<evidence type="ECO:0000313" key="2">
    <source>
        <dbReference type="EMBL" id="QDU31766.1"/>
    </source>
</evidence>
<name>A0A517YNH3_9BACT</name>
<dbReference type="SUPFAM" id="SSF56935">
    <property type="entry name" value="Porins"/>
    <property type="match status" value="1"/>
</dbReference>
<dbReference type="Pfam" id="PF19577">
    <property type="entry name" value="DcaP"/>
    <property type="match status" value="1"/>
</dbReference>
<evidence type="ECO:0000313" key="3">
    <source>
        <dbReference type="Proteomes" id="UP000315017"/>
    </source>
</evidence>
<keyword evidence="3" id="KW-1185">Reference proteome</keyword>
<dbReference type="KEGG" id="aagg:ETAA8_69260"/>
<reference evidence="2 3" key="1">
    <citation type="submission" date="2019-02" db="EMBL/GenBank/DDBJ databases">
        <title>Deep-cultivation of Planctomycetes and their phenomic and genomic characterization uncovers novel biology.</title>
        <authorList>
            <person name="Wiegand S."/>
            <person name="Jogler M."/>
            <person name="Boedeker C."/>
            <person name="Pinto D."/>
            <person name="Vollmers J."/>
            <person name="Rivas-Marin E."/>
            <person name="Kohn T."/>
            <person name="Peeters S.H."/>
            <person name="Heuer A."/>
            <person name="Rast P."/>
            <person name="Oberbeckmann S."/>
            <person name="Bunk B."/>
            <person name="Jeske O."/>
            <person name="Meyerdierks A."/>
            <person name="Storesund J.E."/>
            <person name="Kallscheuer N."/>
            <person name="Luecker S."/>
            <person name="Lage O.M."/>
            <person name="Pohl T."/>
            <person name="Merkel B.J."/>
            <person name="Hornburger P."/>
            <person name="Mueller R.-W."/>
            <person name="Bruemmer F."/>
            <person name="Labrenz M."/>
            <person name="Spormann A.M."/>
            <person name="Op den Camp H."/>
            <person name="Overmann J."/>
            <person name="Amann R."/>
            <person name="Jetten M.S.M."/>
            <person name="Mascher T."/>
            <person name="Medema M.H."/>
            <person name="Devos D.P."/>
            <person name="Kaster A.-K."/>
            <person name="Ovreas L."/>
            <person name="Rohde M."/>
            <person name="Galperin M.Y."/>
            <person name="Jogler C."/>
        </authorList>
    </citation>
    <scope>NUCLEOTIDE SEQUENCE [LARGE SCALE GENOMIC DNA]</scope>
    <source>
        <strain evidence="2 3">ETA_A8</strain>
    </source>
</reference>
<dbReference type="RefSeq" id="WP_145099449.1">
    <property type="nucleotide sequence ID" value="NZ_CP036274.1"/>
</dbReference>
<keyword evidence="1" id="KW-0732">Signal</keyword>
<dbReference type="Proteomes" id="UP000315017">
    <property type="component" value="Chromosome"/>
</dbReference>
<protein>
    <submittedName>
        <fullName evidence="2">Porin subfamily protein</fullName>
    </submittedName>
</protein>
<gene>
    <name evidence="2" type="ORF">ETAA8_69260</name>
</gene>
<feature type="signal peptide" evidence="1">
    <location>
        <begin position="1"/>
        <end position="27"/>
    </location>
</feature>
<evidence type="ECO:0000256" key="1">
    <source>
        <dbReference type="SAM" id="SignalP"/>
    </source>
</evidence>
<dbReference type="EMBL" id="CP036274">
    <property type="protein sequence ID" value="QDU31766.1"/>
    <property type="molecule type" value="Genomic_DNA"/>
</dbReference>
<sequence length="549" mass="60375" precursor="true">MHLLRPAKRNLIATWTALVLLPVCAFAQVPAPPDYGPDNINPATASLSDDSAAPVVEPVIEPVSTFAQPPLANAIPYGYFPSSDVQNAPGMGGYPSDYDRESDPVPSYVYDRNYYDEIGIGARQLPDYAPPGYEARDYQSAPGIPEFSRISPPVVVPQAAREGLVVGGMFPGSFLAPGTDTSFRIRGFVRLQALGDFNPIGSRDSFVPNTIPVPQTTGRNFNMSARMSRIAFESWTPTDFCDWNVHTMIEGDFFNGTDQAAGGGGNPFRLRHAFFDFGFFRFGQQNSVFMNGNAWPSVVDFQGPNGWINQRQPSARITLPVTERTLWAMAIERPFSDITTSGLGTGVQDSPDLTTHWRFEADRGHVQISGLLRSIAYQPTGGGDVERHTAAAISGSTVFHPWALLLGTDPVHEDNPSGLTRSRIILQGTWGPGAARYVQDLVGQGLDAQVDPVTGEFNIVKSTAWNASYEHWYNEHWLSVFTYSVASVENNVGMPGTTYSQGEYMAANLWWIPIPRMSFGIEYLRGQRDNFDGQSAEVNRINGLFQYNF</sequence>
<organism evidence="2 3">
    <name type="scientific">Anatilimnocola aggregata</name>
    <dbReference type="NCBI Taxonomy" id="2528021"/>
    <lineage>
        <taxon>Bacteria</taxon>
        <taxon>Pseudomonadati</taxon>
        <taxon>Planctomycetota</taxon>
        <taxon>Planctomycetia</taxon>
        <taxon>Pirellulales</taxon>
        <taxon>Pirellulaceae</taxon>
        <taxon>Anatilimnocola</taxon>
    </lineage>
</organism>
<dbReference type="AlphaFoldDB" id="A0A517YNH3"/>
<accession>A0A517YNH3</accession>
<proteinExistence type="predicted"/>